<dbReference type="Proteomes" id="UP000663824">
    <property type="component" value="Unassembled WGS sequence"/>
</dbReference>
<dbReference type="Proteomes" id="UP000663855">
    <property type="component" value="Unassembled WGS sequence"/>
</dbReference>
<dbReference type="PANTHER" id="PTHR30244">
    <property type="entry name" value="TRANSAMINASE"/>
    <property type="match status" value="1"/>
</dbReference>
<dbReference type="SUPFAM" id="SSF53383">
    <property type="entry name" value="PLP-dependent transferases"/>
    <property type="match status" value="1"/>
</dbReference>
<organism evidence="6 7">
    <name type="scientific">Rotaria magnacalcarata</name>
    <dbReference type="NCBI Taxonomy" id="392030"/>
    <lineage>
        <taxon>Eukaryota</taxon>
        <taxon>Metazoa</taxon>
        <taxon>Spiralia</taxon>
        <taxon>Gnathifera</taxon>
        <taxon>Rotifera</taxon>
        <taxon>Eurotatoria</taxon>
        <taxon>Bdelloidea</taxon>
        <taxon>Philodinida</taxon>
        <taxon>Philodinidae</taxon>
        <taxon>Rotaria</taxon>
    </lineage>
</organism>
<gene>
    <name evidence="5" type="ORF">BYL167_LOCUS19480</name>
    <name evidence="1" type="ORF">CJN711_LOCUS36329</name>
    <name evidence="3" type="ORF">MBJ925_LOCUS21248</name>
    <name evidence="4" type="ORF">SMN809_LOCUS13908</name>
    <name evidence="6" type="ORF">UXM345_LOCUS32581</name>
    <name evidence="2" type="ORF">XDN619_LOCUS7622</name>
</gene>
<evidence type="ECO:0000313" key="1">
    <source>
        <dbReference type="EMBL" id="CAF1609490.1"/>
    </source>
</evidence>
<evidence type="ECO:0000313" key="3">
    <source>
        <dbReference type="EMBL" id="CAF2095159.1"/>
    </source>
</evidence>
<dbReference type="PIRSF" id="PIRSF000390">
    <property type="entry name" value="PLP_StrS"/>
    <property type="match status" value="1"/>
</dbReference>
<evidence type="ECO:0000313" key="7">
    <source>
        <dbReference type="Proteomes" id="UP000663842"/>
    </source>
</evidence>
<dbReference type="GO" id="GO:0030170">
    <property type="term" value="F:pyridoxal phosphate binding"/>
    <property type="evidence" value="ECO:0007669"/>
    <property type="project" value="TreeGrafter"/>
</dbReference>
<evidence type="ECO:0000313" key="4">
    <source>
        <dbReference type="EMBL" id="CAF4037327.1"/>
    </source>
</evidence>
<dbReference type="Proteomes" id="UP000676336">
    <property type="component" value="Unassembled WGS sequence"/>
</dbReference>
<evidence type="ECO:0000313" key="5">
    <source>
        <dbReference type="EMBL" id="CAF4108539.1"/>
    </source>
</evidence>
<dbReference type="EMBL" id="CAJOBI010005615">
    <property type="protein sequence ID" value="CAF4037327.1"/>
    <property type="molecule type" value="Genomic_DNA"/>
</dbReference>
<dbReference type="InterPro" id="IPR000653">
    <property type="entry name" value="DegT/StrS_aminotransferase"/>
</dbReference>
<dbReference type="PANTHER" id="PTHR30244:SF34">
    <property type="entry name" value="DTDP-4-AMINO-4,6-DIDEOXYGALACTOSE TRANSAMINASE"/>
    <property type="match status" value="1"/>
</dbReference>
<dbReference type="EMBL" id="CAJOBH010008276">
    <property type="protein sequence ID" value="CAF4108539.1"/>
    <property type="molecule type" value="Genomic_DNA"/>
</dbReference>
<dbReference type="Gene3D" id="3.90.1150.10">
    <property type="entry name" value="Aspartate Aminotransferase, domain 1"/>
    <property type="match status" value="1"/>
</dbReference>
<dbReference type="InterPro" id="IPR015421">
    <property type="entry name" value="PyrdxlP-dep_Trfase_major"/>
</dbReference>
<dbReference type="Pfam" id="PF01041">
    <property type="entry name" value="DegT_DnrJ_EryC1"/>
    <property type="match status" value="1"/>
</dbReference>
<reference evidence="6" key="1">
    <citation type="submission" date="2021-02" db="EMBL/GenBank/DDBJ databases">
        <authorList>
            <person name="Nowell W R."/>
        </authorList>
    </citation>
    <scope>NUCLEOTIDE SEQUENCE</scope>
</reference>
<dbReference type="Proteomes" id="UP000663842">
    <property type="component" value="Unassembled WGS sequence"/>
</dbReference>
<dbReference type="Proteomes" id="UP000681967">
    <property type="component" value="Unassembled WGS sequence"/>
</dbReference>
<dbReference type="Gene3D" id="3.40.640.10">
    <property type="entry name" value="Type I PLP-dependent aspartate aminotransferase-like (Major domain)"/>
    <property type="match status" value="1"/>
</dbReference>
<name>A0A820GZZ0_9BILA</name>
<dbReference type="GO" id="GO:0008483">
    <property type="term" value="F:transaminase activity"/>
    <property type="evidence" value="ECO:0007669"/>
    <property type="project" value="TreeGrafter"/>
</dbReference>
<dbReference type="EMBL" id="CAJOBF010010053">
    <property type="protein sequence ID" value="CAF4285510.1"/>
    <property type="molecule type" value="Genomic_DNA"/>
</dbReference>
<dbReference type="GO" id="GO:0000271">
    <property type="term" value="P:polysaccharide biosynthetic process"/>
    <property type="evidence" value="ECO:0007669"/>
    <property type="project" value="TreeGrafter"/>
</dbReference>
<accession>A0A820GZZ0</accession>
<comment type="caution">
    <text evidence="6">The sequence shown here is derived from an EMBL/GenBank/DDBJ whole genome shotgun (WGS) entry which is preliminary data.</text>
</comment>
<sequence>MDSLKGKIVGSTKKIWYAPNKFESYGDEEIKAVENCLRNGWLAPGPITEQFEHEVAIIFGKKFAVMVNSGSSGNILALLIAGLKTGDEVITPACTFATTVAPIVQLGLIPIFCDVELGSYVPSVKQVIEKVSSRTKAFFLPNLIGSKPDWQGLKNELFMLGRRDIVLIEDSCDTITNTTITDIAVTSFYSSHIITAGGGGGMVMCNEKSQRDLALQYRDWGRMGTNTESFSERFGHCVDGIEYDFKFLYPILGYNFKSTEMNAAFGLEQLKKLPSFLEIRRKNINQFVKQLKELIPYGLVLPKDHDKLDWLALPLMLPNRKELLQNLEDNNIQTRVCFAGNITRHPAYRQFYEVFPNADEIMKNGFLIGAHHGMSEQDVDYVCKTIKMHVYSSQPSNNINTQS</sequence>
<dbReference type="InterPro" id="IPR015424">
    <property type="entry name" value="PyrdxlP-dep_Trfase"/>
</dbReference>
<dbReference type="Proteomes" id="UP000663887">
    <property type="component" value="Unassembled WGS sequence"/>
</dbReference>
<dbReference type="AlphaFoldDB" id="A0A820GZZ0"/>
<dbReference type="EMBL" id="CAJNRG010002303">
    <property type="protein sequence ID" value="CAF2045990.1"/>
    <property type="molecule type" value="Genomic_DNA"/>
</dbReference>
<dbReference type="EMBL" id="CAJNOV010017582">
    <property type="protein sequence ID" value="CAF1609490.1"/>
    <property type="molecule type" value="Genomic_DNA"/>
</dbReference>
<evidence type="ECO:0000313" key="2">
    <source>
        <dbReference type="EMBL" id="CAF2045990.1"/>
    </source>
</evidence>
<dbReference type="InterPro" id="IPR015422">
    <property type="entry name" value="PyrdxlP-dep_Trfase_small"/>
</dbReference>
<protein>
    <submittedName>
        <fullName evidence="6">Uncharacterized protein</fullName>
    </submittedName>
</protein>
<dbReference type="EMBL" id="CAJNRE010010718">
    <property type="protein sequence ID" value="CAF2095159.1"/>
    <property type="molecule type" value="Genomic_DNA"/>
</dbReference>
<evidence type="ECO:0000313" key="6">
    <source>
        <dbReference type="EMBL" id="CAF4285510.1"/>
    </source>
</evidence>
<proteinExistence type="predicted"/>